<dbReference type="GO" id="GO:0030149">
    <property type="term" value="P:sphingolipid catabolic process"/>
    <property type="evidence" value="ECO:0007669"/>
    <property type="project" value="TreeGrafter"/>
</dbReference>
<name>A0A835SXN0_CHLIN</name>
<evidence type="ECO:0000313" key="2">
    <source>
        <dbReference type="Proteomes" id="UP000650467"/>
    </source>
</evidence>
<accession>A0A835SXN0</accession>
<dbReference type="GO" id="GO:0005783">
    <property type="term" value="C:endoplasmic reticulum"/>
    <property type="evidence" value="ECO:0007669"/>
    <property type="project" value="TreeGrafter"/>
</dbReference>
<comment type="caution">
    <text evidence="1">The sequence shown here is derived from an EMBL/GenBank/DDBJ whole genome shotgun (WGS) entry which is preliminary data.</text>
</comment>
<dbReference type="GO" id="GO:0004620">
    <property type="term" value="F:phospholipase activity"/>
    <property type="evidence" value="ECO:0007669"/>
    <property type="project" value="TreeGrafter"/>
</dbReference>
<protein>
    <submittedName>
        <fullName evidence="1">Uncharacterized protein</fullName>
    </submittedName>
</protein>
<dbReference type="PANTHER" id="PTHR12393">
    <property type="entry name" value="SPHINGOMYELIN PHOSPHODIESTERASE RELATED"/>
    <property type="match status" value="1"/>
</dbReference>
<dbReference type="PANTHER" id="PTHR12393:SF6">
    <property type="entry name" value="SPHINGOMYELIN PHOSPHODIESTERASE 2"/>
    <property type="match status" value="1"/>
</dbReference>
<evidence type="ECO:0000313" key="1">
    <source>
        <dbReference type="EMBL" id="KAG2433367.1"/>
    </source>
</evidence>
<dbReference type="AlphaFoldDB" id="A0A835SXN0"/>
<keyword evidence="2" id="KW-1185">Reference proteome</keyword>
<dbReference type="GO" id="GO:0016020">
    <property type="term" value="C:membrane"/>
    <property type="evidence" value="ECO:0007669"/>
    <property type="project" value="TreeGrafter"/>
</dbReference>
<gene>
    <name evidence="1" type="ORF">HXX76_008428</name>
</gene>
<dbReference type="OrthoDB" id="10590561at2759"/>
<reference evidence="1" key="1">
    <citation type="journal article" date="2020" name="bioRxiv">
        <title>Comparative genomics of Chlamydomonas.</title>
        <authorList>
            <person name="Craig R.J."/>
            <person name="Hasan A.R."/>
            <person name="Ness R.W."/>
            <person name="Keightley P.D."/>
        </authorList>
    </citation>
    <scope>NUCLEOTIDE SEQUENCE</scope>
    <source>
        <strain evidence="1">SAG 7.73</strain>
    </source>
</reference>
<sequence length="340" mass="35724">MSELAAETTSWSSLSCDVKLKVAGYLHPNDAAANLKIVDSETAKALRGTFSIITITLGKLQEEDSFNPFKPIRAPHAWPGHLFAAHWGCPEPWRVLTLPQRERLLCLAAASCHAGSLDAALAHCGCALKPEVLAAAAVAGNLAGCEQLQRAGLPLSDLSAPTQPSRTAAAESGQLPRMEEHGCWTPETRCFRNIAAAAAGACAGGQLQLLLECSPLGPDGQWRRGADLPMLLAPWVELAEAVAAGCPLAVLQRHYDDYPWAWARPAAGGATEPRRGARPAVLLGLLAAAAGSGTACWPDKPYGSLCLSYGSVVLQLCFSCVPQAQSGFSQVGSVASKRTR</sequence>
<dbReference type="EMBL" id="JAEHOC010000019">
    <property type="protein sequence ID" value="KAG2433367.1"/>
    <property type="molecule type" value="Genomic_DNA"/>
</dbReference>
<proteinExistence type="predicted"/>
<dbReference type="Proteomes" id="UP000650467">
    <property type="component" value="Unassembled WGS sequence"/>
</dbReference>
<organism evidence="1 2">
    <name type="scientific">Chlamydomonas incerta</name>
    <dbReference type="NCBI Taxonomy" id="51695"/>
    <lineage>
        <taxon>Eukaryota</taxon>
        <taxon>Viridiplantae</taxon>
        <taxon>Chlorophyta</taxon>
        <taxon>core chlorophytes</taxon>
        <taxon>Chlorophyceae</taxon>
        <taxon>CS clade</taxon>
        <taxon>Chlamydomonadales</taxon>
        <taxon>Chlamydomonadaceae</taxon>
        <taxon>Chlamydomonas</taxon>
    </lineage>
</organism>
<dbReference type="GO" id="GO:0046513">
    <property type="term" value="P:ceramide biosynthetic process"/>
    <property type="evidence" value="ECO:0007669"/>
    <property type="project" value="TreeGrafter"/>
</dbReference>
<dbReference type="GO" id="GO:0071944">
    <property type="term" value="C:cell periphery"/>
    <property type="evidence" value="ECO:0007669"/>
    <property type="project" value="TreeGrafter"/>
</dbReference>